<evidence type="ECO:0000256" key="1">
    <source>
        <dbReference type="SAM" id="MobiDB-lite"/>
    </source>
</evidence>
<organism evidence="2 3">
    <name type="scientific">Bifidobacterium longum subsp. longum</name>
    <dbReference type="NCBI Taxonomy" id="1679"/>
    <lineage>
        <taxon>Bacteria</taxon>
        <taxon>Bacillati</taxon>
        <taxon>Actinomycetota</taxon>
        <taxon>Actinomycetes</taxon>
        <taxon>Bifidobacteriales</taxon>
        <taxon>Bifidobacteriaceae</taxon>
        <taxon>Bifidobacterium</taxon>
    </lineage>
</organism>
<proteinExistence type="predicted"/>
<gene>
    <name evidence="2" type="ORF">MCC10083_0998</name>
</gene>
<feature type="region of interest" description="Disordered" evidence="1">
    <location>
        <begin position="31"/>
        <end position="87"/>
    </location>
</feature>
<sequence length="87" mass="8871">MRPSGSYETRTPGSCRCRSTMRADATRIVGAQPGNAAGEASTGMPGSGSWPGVDMPVKIDASGTHTACRRVYGPDSGPGPPDTHPPS</sequence>
<evidence type="ECO:0000313" key="3">
    <source>
        <dbReference type="Proteomes" id="UP000291226"/>
    </source>
</evidence>
<dbReference type="AlphaFoldDB" id="A0AB38IKJ6"/>
<protein>
    <submittedName>
        <fullName evidence="2">Uncharacterized protein</fullName>
    </submittedName>
</protein>
<dbReference type="Proteomes" id="UP000291226">
    <property type="component" value="Unassembled WGS sequence"/>
</dbReference>
<accession>A0AB38IKJ6</accession>
<comment type="caution">
    <text evidence="2">The sequence shown here is derived from an EMBL/GenBank/DDBJ whole genome shotgun (WGS) entry which is preliminary data.</text>
</comment>
<reference evidence="2 3" key="1">
    <citation type="journal article" date="2018" name="Sci. Rep.">
        <title>Genomic diversity and distribution of Bifidobacterium longum subsp. longum across the human lifespan.</title>
        <authorList>
            <person name="Odamaki T."/>
            <person name="Bottacini F."/>
            <person name="Kato K."/>
            <person name="Mitsuyama E."/>
            <person name="Yoshida K."/>
            <person name="Horigome A."/>
            <person name="Xiao J.Z."/>
            <person name="van Sinderen D."/>
        </authorList>
    </citation>
    <scope>NUCLEOTIDE SEQUENCE [LARGE SCALE GENOMIC DNA]</scope>
    <source>
        <strain evidence="2 3">MCC10083</strain>
    </source>
</reference>
<dbReference type="EMBL" id="SHSD01000023">
    <property type="protein sequence ID" value="TCF10222.1"/>
    <property type="molecule type" value="Genomic_DNA"/>
</dbReference>
<name>A0AB38IKJ6_BIFLL</name>
<feature type="compositionally biased region" description="Pro residues" evidence="1">
    <location>
        <begin position="77"/>
        <end position="87"/>
    </location>
</feature>
<evidence type="ECO:0000313" key="2">
    <source>
        <dbReference type="EMBL" id="TCF10222.1"/>
    </source>
</evidence>